<proteinExistence type="predicted"/>
<protein>
    <recommendedName>
        <fullName evidence="1">DUF1254 domain-containing protein</fullName>
    </recommendedName>
</protein>
<dbReference type="SUPFAM" id="SSF160935">
    <property type="entry name" value="VPA0735-like"/>
    <property type="match status" value="1"/>
</dbReference>
<feature type="domain" description="DUF1254" evidence="1">
    <location>
        <begin position="45"/>
        <end position="172"/>
    </location>
</feature>
<evidence type="ECO:0000313" key="3">
    <source>
        <dbReference type="Proteomes" id="UP000031338"/>
    </source>
</evidence>
<organism evidence="2 3">
    <name type="scientific">Novosphingobium subterraneum</name>
    <dbReference type="NCBI Taxonomy" id="48936"/>
    <lineage>
        <taxon>Bacteria</taxon>
        <taxon>Pseudomonadati</taxon>
        <taxon>Pseudomonadota</taxon>
        <taxon>Alphaproteobacteria</taxon>
        <taxon>Sphingomonadales</taxon>
        <taxon>Sphingomonadaceae</taxon>
        <taxon>Novosphingobium</taxon>
    </lineage>
</organism>
<dbReference type="STRING" id="48936.NJ75_00533"/>
<dbReference type="EMBL" id="JRVC01000002">
    <property type="protein sequence ID" value="KHS49098.1"/>
    <property type="molecule type" value="Genomic_DNA"/>
</dbReference>
<gene>
    <name evidence="2" type="ORF">NJ75_00533</name>
</gene>
<comment type="caution">
    <text evidence="2">The sequence shown here is derived from an EMBL/GenBank/DDBJ whole genome shotgun (WGS) entry which is preliminary data.</text>
</comment>
<dbReference type="Gene3D" id="2.60.40.1610">
    <property type="entry name" value="Domain of unknown function DUF1254"/>
    <property type="match status" value="1"/>
</dbReference>
<accession>A0A0B9AIJ0</accession>
<sequence length="175" mass="18917">MRGRVLYGVAFIAAVAVGHMATILAAPQVIMHIAMRRLSGDGESVNVFRFADRTTAASRQIVRPSPDLAYASCVYDLSAGPILVDVPPSPNKGYVSVSVFAANTDNVAVMDSLRSPDGIRFILQKEGGLVHPVELPVIYTPTERGIILDRRLAPTQKEFDLADKARRDDRCAPVG</sequence>
<dbReference type="PATRIC" id="fig|48936.3.peg.541"/>
<dbReference type="InterPro" id="IPR037050">
    <property type="entry name" value="DUF1254_sf"/>
</dbReference>
<dbReference type="Pfam" id="PF06863">
    <property type="entry name" value="DUF1254"/>
    <property type="match status" value="1"/>
</dbReference>
<evidence type="ECO:0000313" key="2">
    <source>
        <dbReference type="EMBL" id="KHS49098.1"/>
    </source>
</evidence>
<name>A0A0B9AIJ0_9SPHN</name>
<dbReference type="Proteomes" id="UP000031338">
    <property type="component" value="Unassembled WGS sequence"/>
</dbReference>
<evidence type="ECO:0000259" key="1">
    <source>
        <dbReference type="Pfam" id="PF06863"/>
    </source>
</evidence>
<dbReference type="AlphaFoldDB" id="A0A0B9AIJ0"/>
<reference evidence="2 3" key="1">
    <citation type="submission" date="2014-10" db="EMBL/GenBank/DDBJ databases">
        <title>Draft genome sequence of Novosphingobium subterraneum DSM 12447.</title>
        <authorList>
            <person name="Gan H.M."/>
            <person name="Gan H.Y."/>
            <person name="Savka M.A."/>
        </authorList>
    </citation>
    <scope>NUCLEOTIDE SEQUENCE [LARGE SCALE GENOMIC DNA]</scope>
    <source>
        <strain evidence="2 3">DSM 12447</strain>
    </source>
</reference>
<dbReference type="InterPro" id="IPR010679">
    <property type="entry name" value="DUF1254"/>
</dbReference>
<keyword evidence="3" id="KW-1185">Reference proteome</keyword>